<protein>
    <submittedName>
        <fullName evidence="2">Uncharacterized protein</fullName>
    </submittedName>
</protein>
<sequence>MQPPQCQDPRPNTAPAADPFRRSWVDTELRALAEEARARGEGARRELTDRLLEALWPWALRTAQAQAARVPAGADREAVRGEVLWEVFQAVRRIDWQRYEVWPALLKARLRNAWTGAARAEDPLTRGERRARTAYLRYAEAETQRLRRTLTATERAEIVRRFLPRGGTSPVLLGRGLLAAGPAPDTRAVREADQDPAVLLQRRWLGQAVRDWVAHDLPPGLAREVAALLDRDEGDRLTRSLLHRIRPYAAALHSRLDSQHDNGAVR</sequence>
<reference evidence="2 3" key="1">
    <citation type="submission" date="2022-04" db="EMBL/GenBank/DDBJ databases">
        <title>Streptomyces sp. nov. LCR6-01 isolated from Lichen of Dirinaria sp.</title>
        <authorList>
            <person name="Kanchanasin P."/>
            <person name="Tanasupawat S."/>
            <person name="Phongsopitanun W."/>
        </authorList>
    </citation>
    <scope>NUCLEOTIDE SEQUENCE [LARGE SCALE GENOMIC DNA]</scope>
    <source>
        <strain evidence="2 3">LCR6-01</strain>
    </source>
</reference>
<comment type="caution">
    <text evidence="2">The sequence shown here is derived from an EMBL/GenBank/DDBJ whole genome shotgun (WGS) entry which is preliminary data.</text>
</comment>
<gene>
    <name evidence="2" type="ORF">M1O15_21855</name>
</gene>
<dbReference type="EMBL" id="JALPTH010000022">
    <property type="protein sequence ID" value="MCK8679992.1"/>
    <property type="molecule type" value="Genomic_DNA"/>
</dbReference>
<accession>A0ABT0IF80</accession>
<name>A0ABT0IF80_9ACTN</name>
<dbReference type="Proteomes" id="UP001522868">
    <property type="component" value="Unassembled WGS sequence"/>
</dbReference>
<organism evidence="2 3">
    <name type="scientific">Streptomyces lichenis</name>
    <dbReference type="NCBI Taxonomy" id="2306967"/>
    <lineage>
        <taxon>Bacteria</taxon>
        <taxon>Bacillati</taxon>
        <taxon>Actinomycetota</taxon>
        <taxon>Actinomycetes</taxon>
        <taxon>Kitasatosporales</taxon>
        <taxon>Streptomycetaceae</taxon>
        <taxon>Streptomyces</taxon>
    </lineage>
</organism>
<dbReference type="RefSeq" id="WP_248635807.1">
    <property type="nucleotide sequence ID" value="NZ_JALPTH010000022.1"/>
</dbReference>
<evidence type="ECO:0000313" key="2">
    <source>
        <dbReference type="EMBL" id="MCK8679992.1"/>
    </source>
</evidence>
<evidence type="ECO:0000313" key="3">
    <source>
        <dbReference type="Proteomes" id="UP001522868"/>
    </source>
</evidence>
<keyword evidence="3" id="KW-1185">Reference proteome</keyword>
<evidence type="ECO:0000256" key="1">
    <source>
        <dbReference type="SAM" id="MobiDB-lite"/>
    </source>
</evidence>
<feature type="region of interest" description="Disordered" evidence="1">
    <location>
        <begin position="1"/>
        <end position="20"/>
    </location>
</feature>
<proteinExistence type="predicted"/>